<reference evidence="2 3" key="1">
    <citation type="journal article" date="2010" name="Nat. Biotechnol.">
        <title>Genome sequence of the model mushroom Schizophyllum commune.</title>
        <authorList>
            <person name="Ohm R.A."/>
            <person name="de Jong J.F."/>
            <person name="Lugones L.G."/>
            <person name="Aerts A."/>
            <person name="Kothe E."/>
            <person name="Stajich J.E."/>
            <person name="de Vries R.P."/>
            <person name="Record E."/>
            <person name="Levasseur A."/>
            <person name="Baker S.E."/>
            <person name="Bartholomew K.A."/>
            <person name="Coutinho P.M."/>
            <person name="Erdmann S."/>
            <person name="Fowler T.J."/>
            <person name="Gathman A.C."/>
            <person name="Lombard V."/>
            <person name="Henrissat B."/>
            <person name="Knabe N."/>
            <person name="Kuees U."/>
            <person name="Lilly W.W."/>
            <person name="Lindquist E."/>
            <person name="Lucas S."/>
            <person name="Magnuson J.K."/>
            <person name="Piumi F."/>
            <person name="Raudaskoski M."/>
            <person name="Salamov A."/>
            <person name="Schmutz J."/>
            <person name="Schwarze F.W.M.R."/>
            <person name="vanKuyk P.A."/>
            <person name="Horton J.S."/>
            <person name="Grigoriev I.V."/>
            <person name="Woesten H.A.B."/>
        </authorList>
    </citation>
    <scope>NUCLEOTIDE SEQUENCE [LARGE SCALE GENOMIC DNA]</scope>
    <source>
        <strain evidence="3">H4-8 / FGSC 9210</strain>
    </source>
</reference>
<sequence>MKHRSGNPGSDDQVYRPSTPESSMHLIPKSSRNSVVYTNYEASINSLNDILDRDDRASLAELHQYLLDDHMQTPPPGAGKRTSTSSAGSRKSDRRRSLPVSVELSPTVSEFERPDVTDFQWRRRKAAKLTQFFGVNHREVIEEVLSSIEHGLEFERERGAIEAEEAEELLRKIRHIKKKRSSLT</sequence>
<gene>
    <name evidence="2" type="ORF">SCHCODRAFT_84040</name>
</gene>
<dbReference type="KEGG" id="scm:SCHCO_02663619"/>
<dbReference type="eggNOG" id="ENOG502SJQ3">
    <property type="taxonomic scope" value="Eukaryota"/>
</dbReference>
<dbReference type="GeneID" id="9589679"/>
<evidence type="ECO:0000313" key="3">
    <source>
        <dbReference type="Proteomes" id="UP000007431"/>
    </source>
</evidence>
<evidence type="ECO:0000256" key="1">
    <source>
        <dbReference type="SAM" id="MobiDB-lite"/>
    </source>
</evidence>
<dbReference type="RefSeq" id="XP_003038426.1">
    <property type="nucleotide sequence ID" value="XM_003038380.1"/>
</dbReference>
<feature type="region of interest" description="Disordered" evidence="1">
    <location>
        <begin position="1"/>
        <end position="32"/>
    </location>
</feature>
<dbReference type="AlphaFoldDB" id="D8PMN9"/>
<feature type="region of interest" description="Disordered" evidence="1">
    <location>
        <begin position="68"/>
        <end position="101"/>
    </location>
</feature>
<proteinExistence type="predicted"/>
<dbReference type="VEuPathDB" id="FungiDB:SCHCODRAFT_02663619"/>
<dbReference type="OrthoDB" id="354769at2759"/>
<organism evidence="3">
    <name type="scientific">Schizophyllum commune (strain H4-8 / FGSC 9210)</name>
    <name type="common">Split gill fungus</name>
    <dbReference type="NCBI Taxonomy" id="578458"/>
    <lineage>
        <taxon>Eukaryota</taxon>
        <taxon>Fungi</taxon>
        <taxon>Dikarya</taxon>
        <taxon>Basidiomycota</taxon>
        <taxon>Agaricomycotina</taxon>
        <taxon>Agaricomycetes</taxon>
        <taxon>Agaricomycetidae</taxon>
        <taxon>Agaricales</taxon>
        <taxon>Schizophyllaceae</taxon>
        <taxon>Schizophyllum</taxon>
    </lineage>
</organism>
<protein>
    <submittedName>
        <fullName evidence="2">Expressed protein</fullName>
    </submittedName>
</protein>
<accession>D8PMN9</accession>
<dbReference type="InParanoid" id="D8PMN9"/>
<name>D8PMN9_SCHCM</name>
<keyword evidence="3" id="KW-1185">Reference proteome</keyword>
<dbReference type="Proteomes" id="UP000007431">
    <property type="component" value="Unassembled WGS sequence"/>
</dbReference>
<evidence type="ECO:0000313" key="2">
    <source>
        <dbReference type="EMBL" id="EFJ03524.1"/>
    </source>
</evidence>
<dbReference type="HOGENOM" id="CLU_1469024_0_0_1"/>
<dbReference type="EMBL" id="GL377302">
    <property type="protein sequence ID" value="EFJ03524.1"/>
    <property type="molecule type" value="Genomic_DNA"/>
</dbReference>